<gene>
    <name evidence="3" type="ORF">MTR65_03660</name>
</gene>
<dbReference type="SUPFAM" id="SSF82171">
    <property type="entry name" value="DPP6 N-terminal domain-like"/>
    <property type="match status" value="1"/>
</dbReference>
<dbReference type="Gene3D" id="2.120.10.30">
    <property type="entry name" value="TolB, C-terminal domain"/>
    <property type="match status" value="1"/>
</dbReference>
<feature type="domain" description="Peptidase S9 prolyl oligopeptidase catalytic" evidence="2">
    <location>
        <begin position="455"/>
        <end position="661"/>
    </location>
</feature>
<dbReference type="SUPFAM" id="SSF53474">
    <property type="entry name" value="alpha/beta-Hydrolases"/>
    <property type="match status" value="1"/>
</dbReference>
<evidence type="ECO:0000313" key="3">
    <source>
        <dbReference type="EMBL" id="MCJ1959774.1"/>
    </source>
</evidence>
<protein>
    <submittedName>
        <fullName evidence="3">S9 family peptidase</fullName>
    </submittedName>
</protein>
<dbReference type="RefSeq" id="WP_243797154.1">
    <property type="nucleotide sequence ID" value="NZ_JALHAT010000003.1"/>
</dbReference>
<dbReference type="InterPro" id="IPR029058">
    <property type="entry name" value="AB_hydrolase_fold"/>
</dbReference>
<evidence type="ECO:0000256" key="1">
    <source>
        <dbReference type="ARBA" id="ARBA00022801"/>
    </source>
</evidence>
<comment type="caution">
    <text evidence="3">The sequence shown here is derived from an EMBL/GenBank/DDBJ whole genome shotgun (WGS) entry which is preliminary data.</text>
</comment>
<dbReference type="Proteomes" id="UP001162802">
    <property type="component" value="Unassembled WGS sequence"/>
</dbReference>
<name>A0ABT0A9D5_9SPHN</name>
<keyword evidence="4" id="KW-1185">Reference proteome</keyword>
<dbReference type="Gene3D" id="3.40.50.1820">
    <property type="entry name" value="alpha/beta hydrolase"/>
    <property type="match status" value="1"/>
</dbReference>
<dbReference type="InterPro" id="IPR001375">
    <property type="entry name" value="Peptidase_S9_cat"/>
</dbReference>
<sequence length="663" mass="72456">MSGLFLGSAMAAAVPLQAQAQSGESGEQLAARFGALEDITQISLSPDGTKIAFISPRKGGLVLEVANLAEGGFPTAITSVPTEEGELRFCKWSTNARLVCQVHYIVDYAGQLASFTRIFGLDDDGKNAMLLSNTKSLRARTFFQNGGSVIDWDVEGEPGRVLMTKVFVPENTIGTRLANEEEGLGVEMVDTIKGRRRRVEKPDEFATGYITDGHGTIRVKSRQQTGATGLLKPSEDFFYRTPGDWEWQWLSSWGGPEETGVLRFEPLAVDGKSNRAFGWAWENGHRGLYAVALDGSLAREKLFADEVVDIDGLIRIGRDNRVVGLSYARERREQVYFDPEMGALSKALAGALPGEVAVRVVDADREEKNLLLRVTGDTEPGMLYLFNKAERRLEEVLPVRPKLVDLELAPMKPVMFPAGDGVQIPGYLTLPPGSTGRDLPAIVMPHGGPSARDEWGFDWMVQFFAARGFAVLQPNYRGSAGYGSEWYKENGFKSWKTAIGDVNDAGRWLVAQGIAAPDKLAIFGWSYGGYAALQSGVLDPDLFKAVVAVAPVTDFEILRAEAEGFTNAALVREQIGSGPHLREGSPAQNAEKIKAPVLLFHGTLDQNVGVRESQVMAKKLEQAGKSVRYVEFDGLDHFLYSSEARTQLLADSDAFLHTQLNLD</sequence>
<dbReference type="Pfam" id="PF00326">
    <property type="entry name" value="Peptidase_S9"/>
    <property type="match status" value="1"/>
</dbReference>
<dbReference type="PANTHER" id="PTHR42776:SF27">
    <property type="entry name" value="DIPEPTIDYL PEPTIDASE FAMILY MEMBER 6"/>
    <property type="match status" value="1"/>
</dbReference>
<keyword evidence="1" id="KW-0378">Hydrolase</keyword>
<evidence type="ECO:0000259" key="2">
    <source>
        <dbReference type="Pfam" id="PF00326"/>
    </source>
</evidence>
<proteinExistence type="predicted"/>
<dbReference type="InterPro" id="IPR011042">
    <property type="entry name" value="6-blade_b-propeller_TolB-like"/>
</dbReference>
<dbReference type="PANTHER" id="PTHR42776">
    <property type="entry name" value="SERINE PEPTIDASE S9 FAMILY MEMBER"/>
    <property type="match status" value="1"/>
</dbReference>
<accession>A0ABT0A9D5</accession>
<reference evidence="3" key="1">
    <citation type="submission" date="2022-03" db="EMBL/GenBank/DDBJ databases">
        <title>Identification of a novel bacterium isolated from mangrove sediments.</title>
        <authorList>
            <person name="Pan X."/>
        </authorList>
    </citation>
    <scope>NUCLEOTIDE SEQUENCE</scope>
    <source>
        <strain evidence="3">B2637</strain>
    </source>
</reference>
<dbReference type="EMBL" id="JALHAT010000003">
    <property type="protein sequence ID" value="MCJ1959774.1"/>
    <property type="molecule type" value="Genomic_DNA"/>
</dbReference>
<evidence type="ECO:0000313" key="4">
    <source>
        <dbReference type="Proteomes" id="UP001162802"/>
    </source>
</evidence>
<organism evidence="3 4">
    <name type="scientific">Novosphingobium mangrovi</name>
    <name type="common">ex Hu et al. 2023</name>
    <dbReference type="NCBI Taxonomy" id="2930094"/>
    <lineage>
        <taxon>Bacteria</taxon>
        <taxon>Pseudomonadati</taxon>
        <taxon>Pseudomonadota</taxon>
        <taxon>Alphaproteobacteria</taxon>
        <taxon>Sphingomonadales</taxon>
        <taxon>Sphingomonadaceae</taxon>
        <taxon>Novosphingobium</taxon>
    </lineage>
</organism>